<organism evidence="1">
    <name type="scientific">bioreactor metagenome</name>
    <dbReference type="NCBI Taxonomy" id="1076179"/>
    <lineage>
        <taxon>unclassified sequences</taxon>
        <taxon>metagenomes</taxon>
        <taxon>ecological metagenomes</taxon>
    </lineage>
</organism>
<sequence>MVWMHRIALDGISDNPFCITNRLHAEHYKRKMYPAPTLAEILAKRPTEFEGYFLVMTDVRNKNEKFQYGYARQTSSGVISHPIAKEQDKNPATAALRLYIKLKGR</sequence>
<protein>
    <submittedName>
        <fullName evidence="1">Uncharacterized protein</fullName>
    </submittedName>
</protein>
<dbReference type="AlphaFoldDB" id="A0A645I7C8"/>
<gene>
    <name evidence="1" type="ORF">SDC9_193874</name>
</gene>
<name>A0A645I7C8_9ZZZZ</name>
<accession>A0A645I7C8</accession>
<evidence type="ECO:0000313" key="1">
    <source>
        <dbReference type="EMBL" id="MPN46289.1"/>
    </source>
</evidence>
<proteinExistence type="predicted"/>
<reference evidence="1" key="1">
    <citation type="submission" date="2019-08" db="EMBL/GenBank/DDBJ databases">
        <authorList>
            <person name="Kucharzyk K."/>
            <person name="Murdoch R.W."/>
            <person name="Higgins S."/>
            <person name="Loffler F."/>
        </authorList>
    </citation>
    <scope>NUCLEOTIDE SEQUENCE</scope>
</reference>
<comment type="caution">
    <text evidence="1">The sequence shown here is derived from an EMBL/GenBank/DDBJ whole genome shotgun (WGS) entry which is preliminary data.</text>
</comment>
<dbReference type="EMBL" id="VSSQ01106841">
    <property type="protein sequence ID" value="MPN46289.1"/>
    <property type="molecule type" value="Genomic_DNA"/>
</dbReference>